<reference evidence="2 3" key="1">
    <citation type="journal article" date="2018" name="Nat. Ecol. Evol.">
        <title>Pezizomycetes genomes reveal the molecular basis of ectomycorrhizal truffle lifestyle.</title>
        <authorList>
            <person name="Murat C."/>
            <person name="Payen T."/>
            <person name="Noel B."/>
            <person name="Kuo A."/>
            <person name="Morin E."/>
            <person name="Chen J."/>
            <person name="Kohler A."/>
            <person name="Krizsan K."/>
            <person name="Balestrini R."/>
            <person name="Da Silva C."/>
            <person name="Montanini B."/>
            <person name="Hainaut M."/>
            <person name="Levati E."/>
            <person name="Barry K.W."/>
            <person name="Belfiori B."/>
            <person name="Cichocki N."/>
            <person name="Clum A."/>
            <person name="Dockter R.B."/>
            <person name="Fauchery L."/>
            <person name="Guy J."/>
            <person name="Iotti M."/>
            <person name="Le Tacon F."/>
            <person name="Lindquist E.A."/>
            <person name="Lipzen A."/>
            <person name="Malagnac F."/>
            <person name="Mello A."/>
            <person name="Molinier V."/>
            <person name="Miyauchi S."/>
            <person name="Poulain J."/>
            <person name="Riccioni C."/>
            <person name="Rubini A."/>
            <person name="Sitrit Y."/>
            <person name="Splivallo R."/>
            <person name="Traeger S."/>
            <person name="Wang M."/>
            <person name="Zifcakova L."/>
            <person name="Wipf D."/>
            <person name="Zambonelli A."/>
            <person name="Paolocci F."/>
            <person name="Nowrousian M."/>
            <person name="Ottonello S."/>
            <person name="Baldrian P."/>
            <person name="Spatafora J.W."/>
            <person name="Henrissat B."/>
            <person name="Nagy L.G."/>
            <person name="Aury J.M."/>
            <person name="Wincker P."/>
            <person name="Grigoriev I.V."/>
            <person name="Bonfante P."/>
            <person name="Martin F.M."/>
        </authorList>
    </citation>
    <scope>NUCLEOTIDE SEQUENCE [LARGE SCALE GENOMIC DNA]</scope>
    <source>
        <strain evidence="2 3">ATCC MYA-4762</strain>
    </source>
</reference>
<feature type="chain" id="PRO_5017962264" evidence="1">
    <location>
        <begin position="19"/>
        <end position="96"/>
    </location>
</feature>
<gene>
    <name evidence="2" type="ORF">L211DRAFT_838570</name>
</gene>
<dbReference type="AlphaFoldDB" id="A0A3N4LKG9"/>
<feature type="signal peptide" evidence="1">
    <location>
        <begin position="1"/>
        <end position="18"/>
    </location>
</feature>
<keyword evidence="1" id="KW-0732">Signal</keyword>
<keyword evidence="3" id="KW-1185">Reference proteome</keyword>
<organism evidence="2 3">
    <name type="scientific">Terfezia boudieri ATCC MYA-4762</name>
    <dbReference type="NCBI Taxonomy" id="1051890"/>
    <lineage>
        <taxon>Eukaryota</taxon>
        <taxon>Fungi</taxon>
        <taxon>Dikarya</taxon>
        <taxon>Ascomycota</taxon>
        <taxon>Pezizomycotina</taxon>
        <taxon>Pezizomycetes</taxon>
        <taxon>Pezizales</taxon>
        <taxon>Pezizaceae</taxon>
        <taxon>Terfezia</taxon>
    </lineage>
</organism>
<protein>
    <submittedName>
        <fullName evidence="2">Uncharacterized protein</fullName>
    </submittedName>
</protein>
<evidence type="ECO:0000256" key="1">
    <source>
        <dbReference type="SAM" id="SignalP"/>
    </source>
</evidence>
<dbReference type="Proteomes" id="UP000267821">
    <property type="component" value="Unassembled WGS sequence"/>
</dbReference>
<feature type="non-terminal residue" evidence="2">
    <location>
        <position position="96"/>
    </location>
</feature>
<dbReference type="InParanoid" id="A0A3N4LKG9"/>
<sequence>MKMLSSIIAILVSTIIQAGIQSLQQPNTASEILPVDEPVPRKIPTVSDAISQLDDLLRHFPLFLAPNSSFRPWLRQFFRHENTIKVQKQLQDFWPS</sequence>
<evidence type="ECO:0000313" key="2">
    <source>
        <dbReference type="EMBL" id="RPB23433.1"/>
    </source>
</evidence>
<accession>A0A3N4LKG9</accession>
<evidence type="ECO:0000313" key="3">
    <source>
        <dbReference type="Proteomes" id="UP000267821"/>
    </source>
</evidence>
<proteinExistence type="predicted"/>
<dbReference type="EMBL" id="ML121546">
    <property type="protein sequence ID" value="RPB23433.1"/>
    <property type="molecule type" value="Genomic_DNA"/>
</dbReference>
<name>A0A3N4LKG9_9PEZI</name>